<dbReference type="AlphaFoldDB" id="A0AAE1DIN8"/>
<protein>
    <submittedName>
        <fullName evidence="2">Uncharacterized protein</fullName>
    </submittedName>
</protein>
<name>A0AAE1DIN8_9GAST</name>
<reference evidence="2" key="1">
    <citation type="journal article" date="2023" name="G3 (Bethesda)">
        <title>A reference genome for the long-term kleptoplast-retaining sea slug Elysia crispata morphotype clarki.</title>
        <authorList>
            <person name="Eastman K.E."/>
            <person name="Pendleton A.L."/>
            <person name="Shaikh M.A."/>
            <person name="Suttiyut T."/>
            <person name="Ogas R."/>
            <person name="Tomko P."/>
            <person name="Gavelis G."/>
            <person name="Widhalm J.R."/>
            <person name="Wisecaver J.H."/>
        </authorList>
    </citation>
    <scope>NUCLEOTIDE SEQUENCE</scope>
    <source>
        <strain evidence="2">ECLA1</strain>
    </source>
</reference>
<feature type="compositionally biased region" description="Polar residues" evidence="1">
    <location>
        <begin position="169"/>
        <end position="179"/>
    </location>
</feature>
<evidence type="ECO:0000313" key="3">
    <source>
        <dbReference type="Proteomes" id="UP001283361"/>
    </source>
</evidence>
<gene>
    <name evidence="2" type="ORF">RRG08_013700</name>
</gene>
<proteinExistence type="predicted"/>
<keyword evidence="3" id="KW-1185">Reference proteome</keyword>
<comment type="caution">
    <text evidence="2">The sequence shown here is derived from an EMBL/GenBank/DDBJ whole genome shotgun (WGS) entry which is preliminary data.</text>
</comment>
<evidence type="ECO:0000256" key="1">
    <source>
        <dbReference type="SAM" id="MobiDB-lite"/>
    </source>
</evidence>
<evidence type="ECO:0000313" key="2">
    <source>
        <dbReference type="EMBL" id="KAK3772154.1"/>
    </source>
</evidence>
<dbReference type="EMBL" id="JAWDGP010003656">
    <property type="protein sequence ID" value="KAK3772154.1"/>
    <property type="molecule type" value="Genomic_DNA"/>
</dbReference>
<accession>A0AAE1DIN8</accession>
<sequence>MNNETSAKTEDEEFPNVYEKWLRTRLNYAVMAETRQPANPGFIDAVVTAGTCKHHTQNELRKELWVENRYPHSDYFGDRVVAYSFPRHVTEILDMRFSRNPLNKPIDGLKSSYLNPVYDISLRELATIPTWGAPPSAAQHQVSVKQSDAAPSVPPSYPNDLSLTPPLEQMSSTSAPPEQMSITPAECLHLLPKFKLAALRRARAVKRRR</sequence>
<dbReference type="Proteomes" id="UP001283361">
    <property type="component" value="Unassembled WGS sequence"/>
</dbReference>
<feature type="region of interest" description="Disordered" evidence="1">
    <location>
        <begin position="139"/>
        <end position="179"/>
    </location>
</feature>
<organism evidence="2 3">
    <name type="scientific">Elysia crispata</name>
    <name type="common">lettuce slug</name>
    <dbReference type="NCBI Taxonomy" id="231223"/>
    <lineage>
        <taxon>Eukaryota</taxon>
        <taxon>Metazoa</taxon>
        <taxon>Spiralia</taxon>
        <taxon>Lophotrochozoa</taxon>
        <taxon>Mollusca</taxon>
        <taxon>Gastropoda</taxon>
        <taxon>Heterobranchia</taxon>
        <taxon>Euthyneura</taxon>
        <taxon>Panpulmonata</taxon>
        <taxon>Sacoglossa</taxon>
        <taxon>Placobranchoidea</taxon>
        <taxon>Plakobranchidae</taxon>
        <taxon>Elysia</taxon>
    </lineage>
</organism>